<dbReference type="Proteomes" id="UP000234181">
    <property type="component" value="Unassembled WGS sequence"/>
</dbReference>
<keyword evidence="3" id="KW-0255">Endonuclease</keyword>
<dbReference type="AlphaFoldDB" id="A0AB38DZW2"/>
<dbReference type="GO" id="GO:0009307">
    <property type="term" value="P:DNA restriction-modification system"/>
    <property type="evidence" value="ECO:0007669"/>
    <property type="project" value="InterPro"/>
</dbReference>
<name>A0AB38DZW2_XANCH</name>
<dbReference type="InterPro" id="IPR041963">
    <property type="entry name" value="BsuBI/PstI_C_sf"/>
</dbReference>
<dbReference type="Proteomes" id="UP000234166">
    <property type="component" value="Unassembled WGS sequence"/>
</dbReference>
<dbReference type="GO" id="GO:0003677">
    <property type="term" value="F:DNA binding"/>
    <property type="evidence" value="ECO:0007669"/>
    <property type="project" value="InterPro"/>
</dbReference>
<organism evidence="3 4">
    <name type="scientific">Xanthomonas campestris pv. phaseoli</name>
    <dbReference type="NCBI Taxonomy" id="317013"/>
    <lineage>
        <taxon>Bacteria</taxon>
        <taxon>Pseudomonadati</taxon>
        <taxon>Pseudomonadota</taxon>
        <taxon>Gammaproteobacteria</taxon>
        <taxon>Lysobacterales</taxon>
        <taxon>Lysobacteraceae</taxon>
        <taxon>Xanthomonas</taxon>
    </lineage>
</organism>
<sequence>MVTFPNGETRRMAPGPSSVISKAVIEEFAARFLTQPAVLWVSESGAKVVSRDDELAKSLKLKITADRNLPDIILVDLGGGGVTGFLLVFIEVVATDGPITMQRREAFMQIAADAGFTPEAVAFVTAYLDRSHTAFKKTIAELAWRSFAWFASEPEHIIALHNGATSPLPLGTLMHGV</sequence>
<keyword evidence="5" id="KW-1185">Reference proteome</keyword>
<evidence type="ECO:0000313" key="5">
    <source>
        <dbReference type="Proteomes" id="UP000234181"/>
    </source>
</evidence>
<proteinExistence type="predicted"/>
<comment type="caution">
    <text evidence="3">The sequence shown here is derived from an EMBL/GenBank/DDBJ whole genome shotgun (WGS) entry which is preliminary data.</text>
</comment>
<evidence type="ECO:0000313" key="3">
    <source>
        <dbReference type="EMBL" id="SON87428.1"/>
    </source>
</evidence>
<keyword evidence="3" id="KW-0378">Hydrolase</keyword>
<evidence type="ECO:0000313" key="4">
    <source>
        <dbReference type="Proteomes" id="UP000234166"/>
    </source>
</evidence>
<keyword evidence="3" id="KW-0540">Nuclease</keyword>
<dbReference type="EMBL" id="OCYT01000095">
    <property type="protein sequence ID" value="SON81362.1"/>
    <property type="molecule type" value="Genomic_DNA"/>
</dbReference>
<accession>A0AB38DZW2</accession>
<feature type="domain" description="BsuBI/PstI restriction endonuclease" evidence="1">
    <location>
        <begin position="2"/>
        <end position="162"/>
    </location>
</feature>
<dbReference type="Pfam" id="PF06616">
    <property type="entry name" value="BsuBI_PstI_RE"/>
    <property type="match status" value="1"/>
</dbReference>
<dbReference type="Gene3D" id="3.40.1350.80">
    <property type="match status" value="1"/>
</dbReference>
<evidence type="ECO:0000313" key="2">
    <source>
        <dbReference type="EMBL" id="SON81362.1"/>
    </source>
</evidence>
<dbReference type="GO" id="GO:0000287">
    <property type="term" value="F:magnesium ion binding"/>
    <property type="evidence" value="ECO:0007669"/>
    <property type="project" value="InterPro"/>
</dbReference>
<dbReference type="InterPro" id="IPR009528">
    <property type="entry name" value="Restrct_endonuc_II_BsuBI_C"/>
</dbReference>
<dbReference type="EMBL" id="OCYS01000083">
    <property type="protein sequence ID" value="SON87428.1"/>
    <property type="molecule type" value="Genomic_DNA"/>
</dbReference>
<gene>
    <name evidence="2" type="ORF">XAP6984_40002</name>
    <name evidence="3" type="ORF">XAP7430_30002</name>
</gene>
<evidence type="ECO:0000259" key="1">
    <source>
        <dbReference type="Pfam" id="PF06616"/>
    </source>
</evidence>
<reference evidence="4 5" key="1">
    <citation type="submission" date="2017-10" db="EMBL/GenBank/DDBJ databases">
        <authorList>
            <person name="Regsiter A."/>
            <person name="William W."/>
        </authorList>
    </citation>
    <scope>NUCLEOTIDE SEQUENCE [LARGE SCALE GENOMIC DNA]</scope>
    <source>
        <strain evidence="2 5">CFBP6984</strain>
        <strain evidence="3 4">CFBP7430</strain>
    </source>
</reference>
<dbReference type="GO" id="GO:0009036">
    <property type="term" value="F:type II site-specific deoxyribonuclease activity"/>
    <property type="evidence" value="ECO:0007669"/>
    <property type="project" value="InterPro"/>
</dbReference>
<protein>
    <submittedName>
        <fullName evidence="3">Restriction endonuclease homolog R.XphI</fullName>
    </submittedName>
</protein>